<dbReference type="CDD" id="cd00067">
    <property type="entry name" value="GAL4"/>
    <property type="match status" value="1"/>
</dbReference>
<dbReference type="CDD" id="cd12148">
    <property type="entry name" value="fungal_TF_MHR"/>
    <property type="match status" value="1"/>
</dbReference>
<dbReference type="PANTHER" id="PTHR46910:SF25">
    <property type="entry name" value="ABC-TRANSPORTER-REGULATING TRANSCRIPTION FACTOR"/>
    <property type="match status" value="1"/>
</dbReference>
<evidence type="ECO:0000256" key="2">
    <source>
        <dbReference type="ARBA" id="ARBA00023015"/>
    </source>
</evidence>
<keyword evidence="5" id="KW-0539">Nucleus</keyword>
<name>A0AAD6EHZ0_9EURO</name>
<dbReference type="GO" id="GO:0000981">
    <property type="term" value="F:DNA-binding transcription factor activity, RNA polymerase II-specific"/>
    <property type="evidence" value="ECO:0007669"/>
    <property type="project" value="InterPro"/>
</dbReference>
<reference evidence="8" key="2">
    <citation type="submission" date="2023-01" db="EMBL/GenBank/DDBJ databases">
        <authorList>
            <person name="Petersen C."/>
        </authorList>
    </citation>
    <scope>NUCLEOTIDE SEQUENCE</scope>
    <source>
        <strain evidence="8">IBT 12815</strain>
    </source>
</reference>
<evidence type="ECO:0000313" key="9">
    <source>
        <dbReference type="Proteomes" id="UP001213799"/>
    </source>
</evidence>
<dbReference type="GO" id="GO:0006351">
    <property type="term" value="P:DNA-templated transcription"/>
    <property type="evidence" value="ECO:0007669"/>
    <property type="project" value="InterPro"/>
</dbReference>
<dbReference type="SUPFAM" id="SSF57701">
    <property type="entry name" value="Zn2/Cys6 DNA-binding domain"/>
    <property type="match status" value="1"/>
</dbReference>
<comment type="caution">
    <text evidence="8">The sequence shown here is derived from an EMBL/GenBank/DDBJ whole genome shotgun (WGS) entry which is preliminary data.</text>
</comment>
<reference evidence="8" key="1">
    <citation type="journal article" date="2023" name="IMA Fungus">
        <title>Comparative genomic study of the Penicillium genus elucidates a diverse pangenome and 15 lateral gene transfer events.</title>
        <authorList>
            <person name="Petersen C."/>
            <person name="Sorensen T."/>
            <person name="Nielsen M.R."/>
            <person name="Sondergaard T.E."/>
            <person name="Sorensen J.L."/>
            <person name="Fitzpatrick D.A."/>
            <person name="Frisvad J.C."/>
            <person name="Nielsen K.L."/>
        </authorList>
    </citation>
    <scope>NUCLEOTIDE SEQUENCE</scope>
    <source>
        <strain evidence="8">IBT 12815</strain>
    </source>
</reference>
<gene>
    <name evidence="8" type="ORF">N7537_002772</name>
</gene>
<dbReference type="InterPro" id="IPR050987">
    <property type="entry name" value="AtrR-like"/>
</dbReference>
<organism evidence="8 9">
    <name type="scientific">Penicillium hordei</name>
    <dbReference type="NCBI Taxonomy" id="40994"/>
    <lineage>
        <taxon>Eukaryota</taxon>
        <taxon>Fungi</taxon>
        <taxon>Dikarya</taxon>
        <taxon>Ascomycota</taxon>
        <taxon>Pezizomycotina</taxon>
        <taxon>Eurotiomycetes</taxon>
        <taxon>Eurotiomycetidae</taxon>
        <taxon>Eurotiales</taxon>
        <taxon>Aspergillaceae</taxon>
        <taxon>Penicillium</taxon>
    </lineage>
</organism>
<feature type="region of interest" description="Disordered" evidence="6">
    <location>
        <begin position="77"/>
        <end position="115"/>
    </location>
</feature>
<sequence length="743" mass="84017">MDGNTSNAVRLAKACSICRRKKVKCDGTRPVCVPCRTFDLPCKYEDTVRRKKRHNRGGNVHELEQRIQSLQDELNEAHASKRRRLPSDEDTGPDHVQPSEASDSELPSPKNGTAQASFEAEADRGDGDGGSYTIKTPKGAMRFFGEYWLTDYRSSMVARMAADSTDYAQVHPLIFRSLPLRVWAGLKARQRNSSRWRLADWYPRALQDDFQSRCSQPLPSKAVILNLVQEYFDTFNKALPLFGPESFMGMVRRHFSWNPNESPSWWAAFNIVLAFAYMQRADSSGASSDDWQKCLGHVKNAMNVVTELFMRTCDLLAVQALLGLAIFFQGTPNPQPLFMFTAAAVRLAQSIGLHKSNSFGLPVSQIEERKRVFWIAFILDADICQRTGRPAAQDTRDYNTLLPDENPPDGLGVMEIGNSTINFFSALARFAVIQRKVCDELYSTDAFNKTQEQLMKDVRGCFDDLEAWNRSIPPILQPRRNFSIGHHTFLPHILRLHFAYHCCYLNIHRVCLLPRRWPAGPQSERFSPSGLSNDRERSMQQSTEAARAAIELISQVRRHYGQTFEWSIVYFPGAALVALFSQILTDPLRPDTESDIAMIHRVVSFISRVASQEQDTYLDYVLALCTDFENAARKELHRARNPDPERTSDNQPVAIRPQGQIWTQNEYLAPNAFPPFFSPSQATENDANTIQSSNLMSTDQGFYTTGTLPLPAPLSWNWQDMLAGVPPAYGFDVNDLVESSGEL</sequence>
<keyword evidence="9" id="KW-1185">Reference proteome</keyword>
<feature type="domain" description="Zn(2)-C6 fungal-type" evidence="7">
    <location>
        <begin position="14"/>
        <end position="44"/>
    </location>
</feature>
<evidence type="ECO:0000256" key="4">
    <source>
        <dbReference type="ARBA" id="ARBA00023163"/>
    </source>
</evidence>
<dbReference type="GeneID" id="81584072"/>
<dbReference type="GO" id="GO:0008270">
    <property type="term" value="F:zinc ion binding"/>
    <property type="evidence" value="ECO:0007669"/>
    <property type="project" value="InterPro"/>
</dbReference>
<dbReference type="InterPro" id="IPR007219">
    <property type="entry name" value="XnlR_reg_dom"/>
</dbReference>
<dbReference type="InterPro" id="IPR001138">
    <property type="entry name" value="Zn2Cys6_DnaBD"/>
</dbReference>
<dbReference type="SMART" id="SM00906">
    <property type="entry name" value="Fungal_trans"/>
    <property type="match status" value="1"/>
</dbReference>
<dbReference type="InterPro" id="IPR036864">
    <property type="entry name" value="Zn2-C6_fun-type_DNA-bd_sf"/>
</dbReference>
<dbReference type="EMBL" id="JAQJAE010000001">
    <property type="protein sequence ID" value="KAJ5617658.1"/>
    <property type="molecule type" value="Genomic_DNA"/>
</dbReference>
<accession>A0AAD6EHZ0</accession>
<dbReference type="RefSeq" id="XP_056758825.1">
    <property type="nucleotide sequence ID" value="XM_056893830.1"/>
</dbReference>
<evidence type="ECO:0000256" key="6">
    <source>
        <dbReference type="SAM" id="MobiDB-lite"/>
    </source>
</evidence>
<dbReference type="PANTHER" id="PTHR46910">
    <property type="entry name" value="TRANSCRIPTION FACTOR PDR1"/>
    <property type="match status" value="1"/>
</dbReference>
<dbReference type="SMART" id="SM00066">
    <property type="entry name" value="GAL4"/>
    <property type="match status" value="1"/>
</dbReference>
<dbReference type="Pfam" id="PF00172">
    <property type="entry name" value="Zn_clus"/>
    <property type="match status" value="1"/>
</dbReference>
<dbReference type="PROSITE" id="PS00463">
    <property type="entry name" value="ZN2_CY6_FUNGAL_1"/>
    <property type="match status" value="1"/>
</dbReference>
<dbReference type="Pfam" id="PF04082">
    <property type="entry name" value="Fungal_trans"/>
    <property type="match status" value="1"/>
</dbReference>
<proteinExistence type="predicted"/>
<evidence type="ECO:0000256" key="1">
    <source>
        <dbReference type="ARBA" id="ARBA00022723"/>
    </source>
</evidence>
<dbReference type="GO" id="GO:0003677">
    <property type="term" value="F:DNA binding"/>
    <property type="evidence" value="ECO:0007669"/>
    <property type="project" value="UniProtKB-KW"/>
</dbReference>
<evidence type="ECO:0000256" key="5">
    <source>
        <dbReference type="ARBA" id="ARBA00023242"/>
    </source>
</evidence>
<keyword evidence="1" id="KW-0479">Metal-binding</keyword>
<dbReference type="Gene3D" id="4.10.240.10">
    <property type="entry name" value="Zn(2)-C6 fungal-type DNA-binding domain"/>
    <property type="match status" value="1"/>
</dbReference>
<keyword evidence="3" id="KW-0238">DNA-binding</keyword>
<dbReference type="Proteomes" id="UP001213799">
    <property type="component" value="Unassembled WGS sequence"/>
</dbReference>
<keyword evidence="2" id="KW-0805">Transcription regulation</keyword>
<evidence type="ECO:0000259" key="7">
    <source>
        <dbReference type="PROSITE" id="PS50048"/>
    </source>
</evidence>
<protein>
    <recommendedName>
        <fullName evidence="7">Zn(2)-C6 fungal-type domain-containing protein</fullName>
    </recommendedName>
</protein>
<dbReference type="PROSITE" id="PS50048">
    <property type="entry name" value="ZN2_CY6_FUNGAL_2"/>
    <property type="match status" value="1"/>
</dbReference>
<dbReference type="AlphaFoldDB" id="A0AAD6EHZ0"/>
<evidence type="ECO:0000313" key="8">
    <source>
        <dbReference type="EMBL" id="KAJ5617658.1"/>
    </source>
</evidence>
<evidence type="ECO:0000256" key="3">
    <source>
        <dbReference type="ARBA" id="ARBA00023125"/>
    </source>
</evidence>
<keyword evidence="4" id="KW-0804">Transcription</keyword>